<dbReference type="EMBL" id="CALNXI010000840">
    <property type="protein sequence ID" value="CAH3142632.1"/>
    <property type="molecule type" value="Genomic_DNA"/>
</dbReference>
<evidence type="ECO:0000313" key="1">
    <source>
        <dbReference type="EMBL" id="CAH3142632.1"/>
    </source>
</evidence>
<accession>A0ABN8PII7</accession>
<dbReference type="Proteomes" id="UP001159427">
    <property type="component" value="Unassembled WGS sequence"/>
</dbReference>
<protein>
    <recommendedName>
        <fullName evidence="3">DDE Tnp4 domain-containing protein</fullName>
    </recommendedName>
</protein>
<comment type="caution">
    <text evidence="1">The sequence shown here is derived from an EMBL/GenBank/DDBJ whole genome shotgun (WGS) entry which is preliminary data.</text>
</comment>
<organism evidence="1 2">
    <name type="scientific">Porites evermanni</name>
    <dbReference type="NCBI Taxonomy" id="104178"/>
    <lineage>
        <taxon>Eukaryota</taxon>
        <taxon>Metazoa</taxon>
        <taxon>Cnidaria</taxon>
        <taxon>Anthozoa</taxon>
        <taxon>Hexacorallia</taxon>
        <taxon>Scleractinia</taxon>
        <taxon>Fungiina</taxon>
        <taxon>Poritidae</taxon>
        <taxon>Porites</taxon>
    </lineage>
</organism>
<sequence>MSPNLLQTYSEAIRDKGAASENCFGFVGGTVRPISKPGVNQSAVYNGHQRVHALKFQSLALPNGLIGDLFGPFAFSPAGQEMCIYGDPAYPLRTHLQCPFRNGVLTRQMEEFNASMSS</sequence>
<keyword evidence="2" id="KW-1185">Reference proteome</keyword>
<proteinExistence type="predicted"/>
<evidence type="ECO:0000313" key="2">
    <source>
        <dbReference type="Proteomes" id="UP001159427"/>
    </source>
</evidence>
<reference evidence="1 2" key="1">
    <citation type="submission" date="2022-05" db="EMBL/GenBank/DDBJ databases">
        <authorList>
            <consortium name="Genoscope - CEA"/>
            <person name="William W."/>
        </authorList>
    </citation>
    <scope>NUCLEOTIDE SEQUENCE [LARGE SCALE GENOMIC DNA]</scope>
</reference>
<feature type="non-terminal residue" evidence="1">
    <location>
        <position position="118"/>
    </location>
</feature>
<gene>
    <name evidence="1" type="ORF">PEVE_00042589</name>
</gene>
<name>A0ABN8PII7_9CNID</name>
<evidence type="ECO:0008006" key="3">
    <source>
        <dbReference type="Google" id="ProtNLM"/>
    </source>
</evidence>